<dbReference type="Proteomes" id="UP001174909">
    <property type="component" value="Unassembled WGS sequence"/>
</dbReference>
<dbReference type="EMBL" id="CASHTH010004519">
    <property type="protein sequence ID" value="CAI8058444.1"/>
    <property type="molecule type" value="Genomic_DNA"/>
</dbReference>
<comment type="caution">
    <text evidence="3">The sequence shown here is derived from an EMBL/GenBank/DDBJ whole genome shotgun (WGS) entry which is preliminary data.</text>
</comment>
<feature type="domain" description="PiggyBac transposable element-derived protein" evidence="2">
    <location>
        <begin position="50"/>
        <end position="130"/>
    </location>
</feature>
<name>A0AA35U2Y9_GEOBA</name>
<proteinExistence type="predicted"/>
<sequence>QTARERSPISQVNADGRNWREIDPAADSEPAPLPFAEPTGQQLPAMSSQTPADFFHLMFTDDLLDMIIEETNRYAQARIETLEEEGQLGPRSRFNKWRPLTRSELWGFLAIILNMGIIHLPDIESYWKTSWVCQVP</sequence>
<accession>A0AA35U2Y9</accession>
<protein>
    <submittedName>
        <fullName evidence="3">PiggyBac transposable element-derived protein 4</fullName>
    </submittedName>
</protein>
<dbReference type="PANTHER" id="PTHR46599:SF3">
    <property type="entry name" value="PIGGYBAC TRANSPOSABLE ELEMENT-DERIVED PROTEIN 4"/>
    <property type="match status" value="1"/>
</dbReference>
<feature type="non-terminal residue" evidence="3">
    <location>
        <position position="1"/>
    </location>
</feature>
<keyword evidence="4" id="KW-1185">Reference proteome</keyword>
<dbReference type="Pfam" id="PF13843">
    <property type="entry name" value="DDE_Tnp_1_7"/>
    <property type="match status" value="1"/>
</dbReference>
<reference evidence="3" key="1">
    <citation type="submission" date="2023-03" db="EMBL/GenBank/DDBJ databases">
        <authorList>
            <person name="Steffen K."/>
            <person name="Cardenas P."/>
        </authorList>
    </citation>
    <scope>NUCLEOTIDE SEQUENCE</scope>
</reference>
<dbReference type="PANTHER" id="PTHR46599">
    <property type="entry name" value="PIGGYBAC TRANSPOSABLE ELEMENT-DERIVED PROTEIN 4"/>
    <property type="match status" value="1"/>
</dbReference>
<dbReference type="InterPro" id="IPR029526">
    <property type="entry name" value="PGBD"/>
</dbReference>
<evidence type="ECO:0000256" key="1">
    <source>
        <dbReference type="SAM" id="MobiDB-lite"/>
    </source>
</evidence>
<evidence type="ECO:0000259" key="2">
    <source>
        <dbReference type="Pfam" id="PF13843"/>
    </source>
</evidence>
<organism evidence="3 4">
    <name type="scientific">Geodia barretti</name>
    <name type="common">Barrett's horny sponge</name>
    <dbReference type="NCBI Taxonomy" id="519541"/>
    <lineage>
        <taxon>Eukaryota</taxon>
        <taxon>Metazoa</taxon>
        <taxon>Porifera</taxon>
        <taxon>Demospongiae</taxon>
        <taxon>Heteroscleromorpha</taxon>
        <taxon>Tetractinellida</taxon>
        <taxon>Astrophorina</taxon>
        <taxon>Geodiidae</taxon>
        <taxon>Geodia</taxon>
    </lineage>
</organism>
<dbReference type="AlphaFoldDB" id="A0AA35U2Y9"/>
<evidence type="ECO:0000313" key="3">
    <source>
        <dbReference type="EMBL" id="CAI8058444.1"/>
    </source>
</evidence>
<evidence type="ECO:0000313" key="4">
    <source>
        <dbReference type="Proteomes" id="UP001174909"/>
    </source>
</evidence>
<gene>
    <name evidence="3" type="ORF">GBAR_LOCUS31784</name>
</gene>
<feature type="region of interest" description="Disordered" evidence="1">
    <location>
        <begin position="1"/>
        <end position="47"/>
    </location>
</feature>
<feature type="non-terminal residue" evidence="3">
    <location>
        <position position="136"/>
    </location>
</feature>